<dbReference type="OrthoDB" id="6119783at2759"/>
<dbReference type="PRINTS" id="PR00453">
    <property type="entry name" value="VWFADOMAIN"/>
</dbReference>
<name>A0A6J8D788_MYTCO</name>
<dbReference type="PANTHER" id="PTHR24020:SF20">
    <property type="entry name" value="PH DOMAIN-CONTAINING PROTEIN"/>
    <property type="match status" value="1"/>
</dbReference>
<evidence type="ECO:0000256" key="1">
    <source>
        <dbReference type="ARBA" id="ARBA00004613"/>
    </source>
</evidence>
<keyword evidence="4" id="KW-0677">Repeat</keyword>
<evidence type="ECO:0000313" key="8">
    <source>
        <dbReference type="Proteomes" id="UP000507470"/>
    </source>
</evidence>
<comment type="subcellular location">
    <subcellularLocation>
        <location evidence="1">Secreted</location>
    </subcellularLocation>
</comment>
<dbReference type="SMART" id="SM00327">
    <property type="entry name" value="VWA"/>
    <property type="match status" value="1"/>
</dbReference>
<reference evidence="7 8" key="1">
    <citation type="submission" date="2020-06" db="EMBL/GenBank/DDBJ databases">
        <authorList>
            <person name="Li R."/>
            <person name="Bekaert M."/>
        </authorList>
    </citation>
    <scope>NUCLEOTIDE SEQUENCE [LARGE SCALE GENOMIC DNA]</scope>
    <source>
        <strain evidence="8">wild</strain>
    </source>
</reference>
<dbReference type="InterPro" id="IPR002035">
    <property type="entry name" value="VWF_A"/>
</dbReference>
<dbReference type="Gene3D" id="3.40.50.410">
    <property type="entry name" value="von Willebrand factor, type A domain"/>
    <property type="match status" value="2"/>
</dbReference>
<dbReference type="GO" id="GO:0005576">
    <property type="term" value="C:extracellular region"/>
    <property type="evidence" value="ECO:0007669"/>
    <property type="project" value="UniProtKB-SubCell"/>
</dbReference>
<accession>A0A6J8D788</accession>
<proteinExistence type="predicted"/>
<gene>
    <name evidence="7" type="ORF">MCOR_37697</name>
</gene>
<dbReference type="CDD" id="cd01450">
    <property type="entry name" value="vWFA_subfamily_ECM"/>
    <property type="match status" value="1"/>
</dbReference>
<dbReference type="SUPFAM" id="SSF53300">
    <property type="entry name" value="vWA-like"/>
    <property type="match status" value="2"/>
</dbReference>
<keyword evidence="8" id="KW-1185">Reference proteome</keyword>
<dbReference type="AlphaFoldDB" id="A0A6J8D788"/>
<evidence type="ECO:0000256" key="2">
    <source>
        <dbReference type="ARBA" id="ARBA00022525"/>
    </source>
</evidence>
<sequence length="479" mass="55147">MSRGSRTDVPQIAVILTDGDPNDRADFASALLDLRKTNIIVFAIGVGRDRNHEKMLKIAGDPERVFELKDYDSLRAIRKELVDKLCDKEQSVGRDRNHEKMLKIAGDPERVFEKKDYDNLRAIREELVDKFCDKEQSVGRDRNHEKMLKIAGDPERVFEKKDYDNLRAIREELINKFCDKEQSDPERVFEKKDYDNLRAIREELVDKFCDKEQSVGRDRNHEKMLKIAGDPERVFEKKDYDNLRAIRKELVDKFCDKEQKDEAKPNPCDKEKPCEGAMADVIFVADSSRSLGVKEFDKLKLFAKAVVKRFTVSPNDIQVGFINFGKRSKFEFKLNSYRDQNEVMKAISKVQYLDDRERMQLTFIGKALQMLKQEGFKKRNGGRGGKVPKIAIIITDGEPTDIVATHRLAKEAKQQGIIIFAIGVGKWLQPDELHLLASDPKTHHAFMVDNYDKLSFIEDTLAKKTCTAACFSSDINATR</sequence>
<feature type="domain" description="VWFA" evidence="6">
    <location>
        <begin position="280"/>
        <end position="461"/>
    </location>
</feature>
<dbReference type="InterPro" id="IPR036465">
    <property type="entry name" value="vWFA_dom_sf"/>
</dbReference>
<evidence type="ECO:0000313" key="7">
    <source>
        <dbReference type="EMBL" id="CAC5403836.1"/>
    </source>
</evidence>
<evidence type="ECO:0000259" key="6">
    <source>
        <dbReference type="PROSITE" id="PS50234"/>
    </source>
</evidence>
<dbReference type="PROSITE" id="PS50234">
    <property type="entry name" value="VWFA"/>
    <property type="match status" value="2"/>
</dbReference>
<evidence type="ECO:0000256" key="3">
    <source>
        <dbReference type="ARBA" id="ARBA00022729"/>
    </source>
</evidence>
<keyword evidence="5" id="KW-0325">Glycoprotein</keyword>
<organism evidence="7 8">
    <name type="scientific">Mytilus coruscus</name>
    <name type="common">Sea mussel</name>
    <dbReference type="NCBI Taxonomy" id="42192"/>
    <lineage>
        <taxon>Eukaryota</taxon>
        <taxon>Metazoa</taxon>
        <taxon>Spiralia</taxon>
        <taxon>Lophotrochozoa</taxon>
        <taxon>Mollusca</taxon>
        <taxon>Bivalvia</taxon>
        <taxon>Autobranchia</taxon>
        <taxon>Pteriomorphia</taxon>
        <taxon>Mytilida</taxon>
        <taxon>Mytiloidea</taxon>
        <taxon>Mytilidae</taxon>
        <taxon>Mytilinae</taxon>
        <taxon>Mytilus</taxon>
    </lineage>
</organism>
<dbReference type="InterPro" id="IPR050525">
    <property type="entry name" value="ECM_Assembly_Org"/>
</dbReference>
<dbReference type="EMBL" id="CACVKT020006858">
    <property type="protein sequence ID" value="CAC5403836.1"/>
    <property type="molecule type" value="Genomic_DNA"/>
</dbReference>
<dbReference type="PANTHER" id="PTHR24020">
    <property type="entry name" value="COLLAGEN ALPHA"/>
    <property type="match status" value="1"/>
</dbReference>
<feature type="domain" description="VWFA" evidence="6">
    <location>
        <begin position="1"/>
        <end position="85"/>
    </location>
</feature>
<evidence type="ECO:0000256" key="5">
    <source>
        <dbReference type="ARBA" id="ARBA00023180"/>
    </source>
</evidence>
<protein>
    <submittedName>
        <fullName evidence="7">COL6A</fullName>
    </submittedName>
</protein>
<dbReference type="FunFam" id="3.40.50.410:FF:000004">
    <property type="entry name" value="collagen alpha-6(VI) chain"/>
    <property type="match status" value="1"/>
</dbReference>
<evidence type="ECO:0000256" key="4">
    <source>
        <dbReference type="ARBA" id="ARBA00022737"/>
    </source>
</evidence>
<dbReference type="Proteomes" id="UP000507470">
    <property type="component" value="Unassembled WGS sequence"/>
</dbReference>
<keyword evidence="3" id="KW-0732">Signal</keyword>
<dbReference type="Pfam" id="PF00092">
    <property type="entry name" value="VWA"/>
    <property type="match status" value="2"/>
</dbReference>
<keyword evidence="2" id="KW-0964">Secreted</keyword>